<dbReference type="CDD" id="cd06661">
    <property type="entry name" value="GGCT_like"/>
    <property type="match status" value="1"/>
</dbReference>
<dbReference type="InterPro" id="IPR013024">
    <property type="entry name" value="GGCT-like"/>
</dbReference>
<accession>A0A9X0WGI1</accession>
<sequence length="139" mass="16161">MSPRPLIASLTLALVGGLWWLWFTFLSPFGFTHPEDLAPSDSQEMQQIFVYGTLRSPLVRWLVLGRAGETHEARLPDHRKVGLDVQPDPRHQTPGLIIRVTAEELRRLDRYERLGVRYERSKQPLSDGSWAWVYQRIVR</sequence>
<dbReference type="Gene3D" id="3.10.490.10">
    <property type="entry name" value="Gamma-glutamyl cyclotransferase-like"/>
    <property type="match status" value="1"/>
</dbReference>
<dbReference type="RefSeq" id="WP_200386543.1">
    <property type="nucleotide sequence ID" value="NZ_NRSD01000002.1"/>
</dbReference>
<evidence type="ECO:0000313" key="3">
    <source>
        <dbReference type="Proteomes" id="UP001138802"/>
    </source>
</evidence>
<dbReference type="Proteomes" id="UP001138802">
    <property type="component" value="Unassembled WGS sequence"/>
</dbReference>
<dbReference type="InterPro" id="IPR009288">
    <property type="entry name" value="AIG2-like_dom"/>
</dbReference>
<dbReference type="Pfam" id="PF06094">
    <property type="entry name" value="GGACT"/>
    <property type="match status" value="1"/>
</dbReference>
<name>A0A9X0WGI1_9GAMM</name>
<feature type="domain" description="Gamma-glutamylcyclotransferase AIG2-like" evidence="1">
    <location>
        <begin position="48"/>
        <end position="134"/>
    </location>
</feature>
<dbReference type="SUPFAM" id="SSF110857">
    <property type="entry name" value="Gamma-glutamyl cyclotransferase-like"/>
    <property type="match status" value="1"/>
</dbReference>
<organism evidence="2 3">
    <name type="scientific">Thiocapsa imhoffii</name>
    <dbReference type="NCBI Taxonomy" id="382777"/>
    <lineage>
        <taxon>Bacteria</taxon>
        <taxon>Pseudomonadati</taxon>
        <taxon>Pseudomonadota</taxon>
        <taxon>Gammaproteobacteria</taxon>
        <taxon>Chromatiales</taxon>
        <taxon>Chromatiaceae</taxon>
        <taxon>Thiocapsa</taxon>
    </lineage>
</organism>
<dbReference type="InterPro" id="IPR036568">
    <property type="entry name" value="GGCT-like_sf"/>
</dbReference>
<gene>
    <name evidence="2" type="ORF">CKO25_03545</name>
</gene>
<evidence type="ECO:0000259" key="1">
    <source>
        <dbReference type="Pfam" id="PF06094"/>
    </source>
</evidence>
<evidence type="ECO:0000313" key="2">
    <source>
        <dbReference type="EMBL" id="MBK1643747.1"/>
    </source>
</evidence>
<dbReference type="AlphaFoldDB" id="A0A9X0WGI1"/>
<comment type="caution">
    <text evidence="2">The sequence shown here is derived from an EMBL/GenBank/DDBJ whole genome shotgun (WGS) entry which is preliminary data.</text>
</comment>
<proteinExistence type="predicted"/>
<keyword evidence="3" id="KW-1185">Reference proteome</keyword>
<reference evidence="2 3" key="1">
    <citation type="journal article" date="2020" name="Microorganisms">
        <title>Osmotic Adaptation and Compatible Solute Biosynthesis of Phototrophic Bacteria as Revealed from Genome Analyses.</title>
        <authorList>
            <person name="Imhoff J.F."/>
            <person name="Rahn T."/>
            <person name="Kunzel S."/>
            <person name="Keller A."/>
            <person name="Neulinger S.C."/>
        </authorList>
    </citation>
    <scope>NUCLEOTIDE SEQUENCE [LARGE SCALE GENOMIC DNA]</scope>
    <source>
        <strain evidence="2 3">DSM 21303</strain>
    </source>
</reference>
<dbReference type="EMBL" id="NRSD01000002">
    <property type="protein sequence ID" value="MBK1643747.1"/>
    <property type="molecule type" value="Genomic_DNA"/>
</dbReference>
<protein>
    <recommendedName>
        <fullName evidence="1">Gamma-glutamylcyclotransferase AIG2-like domain-containing protein</fullName>
    </recommendedName>
</protein>